<evidence type="ECO:0000256" key="2">
    <source>
        <dbReference type="SAM" id="Phobius"/>
    </source>
</evidence>
<dbReference type="EMBL" id="CP151510">
    <property type="protein sequence ID" value="WZN64884.1"/>
    <property type="molecule type" value="Genomic_DNA"/>
</dbReference>
<evidence type="ECO:0000256" key="1">
    <source>
        <dbReference type="SAM" id="MobiDB-lite"/>
    </source>
</evidence>
<keyword evidence="4" id="KW-1185">Reference proteome</keyword>
<evidence type="ECO:0000313" key="4">
    <source>
        <dbReference type="Proteomes" id="UP001472866"/>
    </source>
</evidence>
<dbReference type="GO" id="GO:0006811">
    <property type="term" value="P:monoatomic ion transport"/>
    <property type="evidence" value="ECO:0007669"/>
    <property type="project" value="InterPro"/>
</dbReference>
<dbReference type="AlphaFoldDB" id="A0AAX4PG30"/>
<dbReference type="PANTHER" id="PTHR31563">
    <property type="entry name" value="ION CHANNEL POLLUX-RELATED"/>
    <property type="match status" value="1"/>
</dbReference>
<feature type="transmembrane region" description="Helical" evidence="2">
    <location>
        <begin position="174"/>
        <end position="194"/>
    </location>
</feature>
<dbReference type="InterPro" id="IPR044849">
    <property type="entry name" value="CASTOR/POLLUX/SYM8-like"/>
</dbReference>
<gene>
    <name evidence="3" type="ORF">HKI87_10g64410</name>
</gene>
<proteinExistence type="predicted"/>
<dbReference type="Proteomes" id="UP001472866">
    <property type="component" value="Chromosome 10"/>
</dbReference>
<feature type="transmembrane region" description="Helical" evidence="2">
    <location>
        <begin position="233"/>
        <end position="255"/>
    </location>
</feature>
<dbReference type="Gene3D" id="3.40.50.720">
    <property type="entry name" value="NAD(P)-binding Rossmann-like Domain"/>
    <property type="match status" value="1"/>
</dbReference>
<keyword evidence="2" id="KW-0472">Membrane</keyword>
<name>A0AAX4PG30_9CHLO</name>
<protein>
    <recommendedName>
        <fullName evidence="5">Ion channel POLLUX</fullName>
    </recommendedName>
</protein>
<dbReference type="PANTHER" id="PTHR31563:SF10">
    <property type="entry name" value="ION CHANNEL POLLUX-RELATED"/>
    <property type="match status" value="1"/>
</dbReference>
<evidence type="ECO:0000313" key="3">
    <source>
        <dbReference type="EMBL" id="WZN64884.1"/>
    </source>
</evidence>
<accession>A0AAX4PG30</accession>
<evidence type="ECO:0008006" key="5">
    <source>
        <dbReference type="Google" id="ProtNLM"/>
    </source>
</evidence>
<feature type="region of interest" description="Disordered" evidence="1">
    <location>
        <begin position="542"/>
        <end position="564"/>
    </location>
</feature>
<reference evidence="3 4" key="1">
    <citation type="submission" date="2024-03" db="EMBL/GenBank/DDBJ databases">
        <title>Complete genome sequence of the green alga Chloropicon roscoffensis RCC1871.</title>
        <authorList>
            <person name="Lemieux C."/>
            <person name="Pombert J.-F."/>
            <person name="Otis C."/>
            <person name="Turmel M."/>
        </authorList>
    </citation>
    <scope>NUCLEOTIDE SEQUENCE [LARGE SCALE GENOMIC DNA]</scope>
    <source>
        <strain evidence="3 4">RCC1871</strain>
    </source>
</reference>
<keyword evidence="2" id="KW-1133">Transmembrane helix</keyword>
<feature type="region of interest" description="Disordered" evidence="1">
    <location>
        <begin position="1"/>
        <end position="44"/>
    </location>
</feature>
<keyword evidence="2" id="KW-0812">Transmembrane</keyword>
<organism evidence="3 4">
    <name type="scientific">Chloropicon roscoffensis</name>
    <dbReference type="NCBI Taxonomy" id="1461544"/>
    <lineage>
        <taxon>Eukaryota</taxon>
        <taxon>Viridiplantae</taxon>
        <taxon>Chlorophyta</taxon>
        <taxon>Chloropicophyceae</taxon>
        <taxon>Chloropicales</taxon>
        <taxon>Chloropicaceae</taxon>
        <taxon>Chloropicon</taxon>
    </lineage>
</organism>
<sequence>MVTTVGAGTGDPGSKRMARARRIRRGTTALASPRREPHPVKPRCPALPAPKCNPIRKVPCWGGERDKETRRTLREIIPRAILRQSVDLGVPETSGRLGRAVAKGTILVCVGVVQVLCLLGCGPRRAAAARIPEPRATVAVESESASSRRPLFTEPAYLSYRFQELLKQSVGYKLFLLGAFTVPLIAFFGAVYSASTGLPIGTSMFKSYAAIVNAPGVDVMSDVTEHKNVVSAVWINLCFFAGLLTFAVFLGLIVADIEDRLYEMRYSSAYPLYEQNHTLILNWNRYTLPILKSLDGNGHVSMGRGKRKQAVVVIANKAKEEMDSLIEREGVGQSHHGAKIITRSGCPTDRDTLRRAAAGKASSVIILQNDDRELDVCSDATELEDFSQEVGSLLSLNSLKGRDLSIVLQSSSNVEVGVLAPREDKHPLSLARKVARDASTKNDRIVILAGRDIFGRLLASSALQPDYLPAFEGILRAAVSSQLLVSDPLPWTTTWGELRNRHPDRVLLGIERDNGFVPFVHSQDPVLAGDRIVQLLAPEGKGRGWRAPRASQSPSGRRGEGGAPTMAAATLPRRIGVLNTTASTSSPVHKGVLDSLLRGAPADAEITLIGTEKKPRRGGYNDQRIRHRTLPCFTHESLSKATRGLDSLIVLSDYGKPKSEQDSKTQLLALMLFDTFKSEAQNPSVTFSVHDVNVIERLRQVYFADISGAVRAISPVDVISDLYLVVSRDPGLNEFFHHLLASEALKIVEAPRSARYSDFAGSCLSGGNVLVGYIDANSGRMIVNPSRKATEVVPRGSKLILYSERME</sequence>
<feature type="compositionally biased region" description="Basic residues" evidence="1">
    <location>
        <begin position="16"/>
        <end position="25"/>
    </location>
</feature>